<gene>
    <name evidence="1" type="ORF">VM1G_11288</name>
</gene>
<proteinExistence type="predicted"/>
<dbReference type="AlphaFoldDB" id="A0A194VN85"/>
<dbReference type="EMBL" id="CM003098">
    <property type="protein sequence ID" value="KUI65300.1"/>
    <property type="molecule type" value="Genomic_DNA"/>
</dbReference>
<accession>A0A194VN85</accession>
<reference evidence="1" key="1">
    <citation type="submission" date="2014-12" db="EMBL/GenBank/DDBJ databases">
        <title>Genome Sequence of Valsa Canker Pathogens Uncovers a Specific Adaption of Colonization on Woody Bark.</title>
        <authorList>
            <person name="Yin Z."/>
            <person name="Liu H."/>
            <person name="Gao X."/>
            <person name="Li Z."/>
            <person name="Song N."/>
            <person name="Ke X."/>
            <person name="Dai Q."/>
            <person name="Wu Y."/>
            <person name="Sun Y."/>
            <person name="Xu J.-R."/>
            <person name="Kang Z.K."/>
            <person name="Wang L."/>
            <person name="Huang L."/>
        </authorList>
    </citation>
    <scope>NUCLEOTIDE SEQUENCE [LARGE SCALE GENOMIC DNA]</scope>
    <source>
        <strain evidence="1">03-8</strain>
    </source>
</reference>
<name>A0A194VN85_CYTMA</name>
<evidence type="ECO:0000313" key="2">
    <source>
        <dbReference type="Proteomes" id="UP000078559"/>
    </source>
</evidence>
<evidence type="ECO:0000313" key="1">
    <source>
        <dbReference type="EMBL" id="KUI65300.1"/>
    </source>
</evidence>
<sequence>MAADLDRKFLYGEGTFPGDLPDSTSKLSQRAVALDEHRMELGAELKWRFPGFYGETKDLDMSPAPTKQPQYSLDMARTLVRQ</sequence>
<organism evidence="1 2">
    <name type="scientific">Cytospora mali</name>
    <name type="common">Apple Valsa canker fungus</name>
    <name type="synonym">Valsa mali</name>
    <dbReference type="NCBI Taxonomy" id="578113"/>
    <lineage>
        <taxon>Eukaryota</taxon>
        <taxon>Fungi</taxon>
        <taxon>Dikarya</taxon>
        <taxon>Ascomycota</taxon>
        <taxon>Pezizomycotina</taxon>
        <taxon>Sordariomycetes</taxon>
        <taxon>Sordariomycetidae</taxon>
        <taxon>Diaporthales</taxon>
        <taxon>Cytosporaceae</taxon>
        <taxon>Cytospora</taxon>
    </lineage>
</organism>
<protein>
    <submittedName>
        <fullName evidence="1">Uncharacterized protein</fullName>
    </submittedName>
</protein>
<dbReference type="Proteomes" id="UP000078559">
    <property type="component" value="Chromosome 1"/>
</dbReference>
<keyword evidence="2" id="KW-1185">Reference proteome</keyword>